<dbReference type="Proteomes" id="UP000199286">
    <property type="component" value="Unassembled WGS sequence"/>
</dbReference>
<dbReference type="STRING" id="321339.SAMN05444340_103226"/>
<reference evidence="1 2" key="1">
    <citation type="submission" date="2016-10" db="EMBL/GenBank/DDBJ databases">
        <authorList>
            <person name="de Groot N.N."/>
        </authorList>
    </citation>
    <scope>NUCLEOTIDE SEQUENCE [LARGE SCALE GENOMIC DNA]</scope>
    <source>
        <strain evidence="1 2">DSM 26880</strain>
    </source>
</reference>
<proteinExistence type="predicted"/>
<evidence type="ECO:0000313" key="1">
    <source>
        <dbReference type="EMBL" id="SDY10379.1"/>
    </source>
</evidence>
<dbReference type="EMBL" id="FNPF01000003">
    <property type="protein sequence ID" value="SDY10379.1"/>
    <property type="molecule type" value="Genomic_DNA"/>
</dbReference>
<dbReference type="OrthoDB" id="7060229at2"/>
<dbReference type="Gene3D" id="3.40.50.2300">
    <property type="match status" value="1"/>
</dbReference>
<gene>
    <name evidence="1" type="ORF">SAMN05444340_103226</name>
</gene>
<protein>
    <recommendedName>
        <fullName evidence="3">Response regulatory domain-containing protein</fullName>
    </recommendedName>
</protein>
<name>A0A1H3H6V6_9RHOB</name>
<evidence type="ECO:0000313" key="2">
    <source>
        <dbReference type="Proteomes" id="UP000199286"/>
    </source>
</evidence>
<organism evidence="1 2">
    <name type="scientific">Citreimonas salinaria</name>
    <dbReference type="NCBI Taxonomy" id="321339"/>
    <lineage>
        <taxon>Bacteria</taxon>
        <taxon>Pseudomonadati</taxon>
        <taxon>Pseudomonadota</taxon>
        <taxon>Alphaproteobacteria</taxon>
        <taxon>Rhodobacterales</taxon>
        <taxon>Roseobacteraceae</taxon>
        <taxon>Citreimonas</taxon>
    </lineage>
</organism>
<dbReference type="RefSeq" id="WP_089880383.1">
    <property type="nucleotide sequence ID" value="NZ_FNPF01000003.1"/>
</dbReference>
<accession>A0A1H3H6V6</accession>
<dbReference type="AlphaFoldDB" id="A0A1H3H6V6"/>
<keyword evidence="2" id="KW-1185">Reference proteome</keyword>
<evidence type="ECO:0008006" key="3">
    <source>
        <dbReference type="Google" id="ProtNLM"/>
    </source>
</evidence>
<sequence>MLNVLIVESDPVIAMDLSDSVLSRDATAQVTVRSETLAEAEAALVGGRHSHAFLRMPRRAALDVAVRVAHRLGRAGTNVILHGAETMPEALSAAPRVSIMPFPFTARDVACCIARDSCGSTAPAA</sequence>